<dbReference type="GO" id="GO:0016757">
    <property type="term" value="F:glycosyltransferase activity"/>
    <property type="evidence" value="ECO:0007669"/>
    <property type="project" value="UniProtKB-KW"/>
</dbReference>
<evidence type="ECO:0000313" key="4">
    <source>
        <dbReference type="EMBL" id="ACN17227.1"/>
    </source>
</evidence>
<dbReference type="Proteomes" id="UP000000442">
    <property type="component" value="Chromosome"/>
</dbReference>
<evidence type="ECO:0000256" key="1">
    <source>
        <dbReference type="ARBA" id="ARBA00022676"/>
    </source>
</evidence>
<dbReference type="CAZy" id="GT4">
    <property type="family name" value="Glycosyltransferase Family 4"/>
</dbReference>
<sequence>MKIAFYAPFKPLGHGTPSGDLAIAQGIVEFLERRGHEISVQSRVRARWIYYRPWLWPGLIRDFLRSMRHLSVSPPDLWLTYHTYYKAPDILGPWVCKCLGIRYVIFQGIYSTKRKKKIKTLPGFFLNREALLRADQVITNKLEDFENLKRIVPHERLAHIPPGIYPEAFGRNRSKGRALRAQWQVSGVPVILTAAMFRDDVKSQGLAWLIRCCSILVAQKVPFLLVIAGSGPMEKKLKAIAEQCIPGHCRFVGKIPRQEMAGFYSAGDLFAFPGIRESLGMVFLEAQSCSLPVVAFDNGGIPEVVDNGTTGLLVPMFHQAAFARALTRLIQDPDLGPGMGRAGAAYIRQRHDLGRNYLLLETLLKRVAFNDLF</sequence>
<dbReference type="CDD" id="cd03801">
    <property type="entry name" value="GT4_PimA-like"/>
    <property type="match status" value="1"/>
</dbReference>
<feature type="domain" description="Glycosyl transferase family 1" evidence="3">
    <location>
        <begin position="202"/>
        <end position="336"/>
    </location>
</feature>
<evidence type="ECO:0000313" key="5">
    <source>
        <dbReference type="Proteomes" id="UP000000442"/>
    </source>
</evidence>
<dbReference type="HOGENOM" id="CLU_009583_45_0_7"/>
<accession>C0QCZ5</accession>
<keyword evidence="2 4" id="KW-0808">Transferase</keyword>
<dbReference type="Gene3D" id="3.40.50.2000">
    <property type="entry name" value="Glycogen Phosphorylase B"/>
    <property type="match status" value="2"/>
</dbReference>
<evidence type="ECO:0000259" key="3">
    <source>
        <dbReference type="Pfam" id="PF00534"/>
    </source>
</evidence>
<dbReference type="STRING" id="177437.HRM2_41710"/>
<organism evidence="4 5">
    <name type="scientific">Desulforapulum autotrophicum (strain ATCC 43914 / DSM 3382 / VKM B-1955 / HRM2)</name>
    <name type="common">Desulfobacterium autotrophicum</name>
    <dbReference type="NCBI Taxonomy" id="177437"/>
    <lineage>
        <taxon>Bacteria</taxon>
        <taxon>Pseudomonadati</taxon>
        <taxon>Thermodesulfobacteriota</taxon>
        <taxon>Desulfobacteria</taxon>
        <taxon>Desulfobacterales</taxon>
        <taxon>Desulfobacteraceae</taxon>
        <taxon>Desulforapulum</taxon>
    </lineage>
</organism>
<reference evidence="4 5" key="1">
    <citation type="journal article" date="2009" name="Environ. Microbiol.">
        <title>Genome sequence of Desulfobacterium autotrophicum HRM2, a marine sulfate reducer oxidizing organic carbon completely to carbon dioxide.</title>
        <authorList>
            <person name="Strittmatter A.W."/>
            <person name="Liesegang H."/>
            <person name="Rabus R."/>
            <person name="Decker I."/>
            <person name="Amann J."/>
            <person name="Andres S."/>
            <person name="Henne A."/>
            <person name="Fricke W.F."/>
            <person name="Martinez-Arias R."/>
            <person name="Bartels D."/>
            <person name="Goesmann A."/>
            <person name="Krause L."/>
            <person name="Puehler A."/>
            <person name="Klenk H.P."/>
            <person name="Richter M."/>
            <person name="Schuler M."/>
            <person name="Gloeckner F.O."/>
            <person name="Meyerdierks A."/>
            <person name="Gottschalk G."/>
            <person name="Amann R."/>
        </authorList>
    </citation>
    <scope>NUCLEOTIDE SEQUENCE [LARGE SCALE GENOMIC DNA]</scope>
    <source>
        <strain evidence="5">ATCC 43914 / DSM 3382 / HRM2</strain>
    </source>
</reference>
<dbReference type="SUPFAM" id="SSF53756">
    <property type="entry name" value="UDP-Glycosyltransferase/glycogen phosphorylase"/>
    <property type="match status" value="1"/>
</dbReference>
<evidence type="ECO:0000256" key="2">
    <source>
        <dbReference type="ARBA" id="ARBA00022679"/>
    </source>
</evidence>
<keyword evidence="1" id="KW-0328">Glycosyltransferase</keyword>
<name>C0QCZ5_DESAH</name>
<gene>
    <name evidence="4" type="ordered locus">HRM2_41710</name>
</gene>
<proteinExistence type="predicted"/>
<protein>
    <submittedName>
        <fullName evidence="4">Glycosyl transferase family protein</fullName>
    </submittedName>
</protein>
<dbReference type="PANTHER" id="PTHR12526:SF510">
    <property type="entry name" value="D-INOSITOL 3-PHOSPHATE GLYCOSYLTRANSFERASE"/>
    <property type="match status" value="1"/>
</dbReference>
<dbReference type="Pfam" id="PF00534">
    <property type="entry name" value="Glycos_transf_1"/>
    <property type="match status" value="1"/>
</dbReference>
<dbReference type="PANTHER" id="PTHR12526">
    <property type="entry name" value="GLYCOSYLTRANSFERASE"/>
    <property type="match status" value="1"/>
</dbReference>
<dbReference type="OrthoDB" id="5443996at2"/>
<dbReference type="KEGG" id="dat:HRM2_41710"/>
<dbReference type="InterPro" id="IPR001296">
    <property type="entry name" value="Glyco_trans_1"/>
</dbReference>
<dbReference type="EMBL" id="CP001087">
    <property type="protein sequence ID" value="ACN17227.1"/>
    <property type="molecule type" value="Genomic_DNA"/>
</dbReference>
<dbReference type="eggNOG" id="COG0438">
    <property type="taxonomic scope" value="Bacteria"/>
</dbReference>
<keyword evidence="5" id="KW-1185">Reference proteome</keyword>
<dbReference type="RefSeq" id="WP_015905960.1">
    <property type="nucleotide sequence ID" value="NC_012108.1"/>
</dbReference>
<dbReference type="AlphaFoldDB" id="C0QCZ5"/>